<proteinExistence type="predicted"/>
<dbReference type="EMBL" id="BK014793">
    <property type="protein sequence ID" value="DAD75934.1"/>
    <property type="molecule type" value="Genomic_DNA"/>
</dbReference>
<accession>A0A8S5M172</accession>
<sequence length="124" mass="13874">MVEYADFEFYIKNFHGSTIPEDDFSSAMLRAGIFIRYITFGRIDETNIPEEAKLAACAVADLMYKDDISRDKAGREKKSENNDGYSVSYVTSVEGKGNSVESKAYQAAGQYLMSTGLMYRGICQ</sequence>
<dbReference type="CDD" id="cd08053">
    <property type="entry name" value="Yqbg"/>
    <property type="match status" value="1"/>
</dbReference>
<name>A0A8S5M172_9CAUD</name>
<dbReference type="InterPro" id="IPR013514">
    <property type="entry name" value="DUF3199_YqbG"/>
</dbReference>
<organism evidence="1">
    <name type="scientific">Siphoviridae sp. ctX926</name>
    <dbReference type="NCBI Taxonomy" id="2826366"/>
    <lineage>
        <taxon>Viruses</taxon>
        <taxon>Duplodnaviria</taxon>
        <taxon>Heunggongvirae</taxon>
        <taxon>Uroviricota</taxon>
        <taxon>Caudoviricetes</taxon>
    </lineage>
</organism>
<protein>
    <submittedName>
        <fullName evidence="1">Head Tail Connector Protein</fullName>
    </submittedName>
</protein>
<dbReference type="Gene3D" id="1.10.3230.10">
    <property type="entry name" value="YqbG-like"/>
    <property type="match status" value="1"/>
</dbReference>
<reference evidence="1" key="1">
    <citation type="journal article" date="2021" name="Proc. Natl. Acad. Sci. U.S.A.">
        <title>A Catalog of Tens of Thousands of Viruses from Human Metagenomes Reveals Hidden Associations with Chronic Diseases.</title>
        <authorList>
            <person name="Tisza M.J."/>
            <person name="Buck C.B."/>
        </authorList>
    </citation>
    <scope>NUCLEOTIDE SEQUENCE</scope>
    <source>
        <strain evidence="1">CtX926</strain>
    </source>
</reference>
<evidence type="ECO:0000313" key="1">
    <source>
        <dbReference type="EMBL" id="DAD75934.1"/>
    </source>
</evidence>
<dbReference type="InterPro" id="IPR036558">
    <property type="entry name" value="YqbG-like_sf"/>
</dbReference>